<evidence type="ECO:0000313" key="2">
    <source>
        <dbReference type="EMBL" id="RDB19733.1"/>
    </source>
</evidence>
<accession>A0A369JJ46</accession>
<feature type="transmembrane region" description="Helical" evidence="1">
    <location>
        <begin position="81"/>
        <end position="100"/>
    </location>
</feature>
<reference evidence="2" key="1">
    <citation type="submission" date="2018-04" db="EMBL/GenBank/DDBJ databases">
        <title>Whole genome sequencing of Hypsizygus marmoreus.</title>
        <authorList>
            <person name="Choi I.-G."/>
            <person name="Min B."/>
            <person name="Kim J.-G."/>
            <person name="Kim S."/>
            <person name="Oh Y.-L."/>
            <person name="Kong W.-S."/>
            <person name="Park H."/>
            <person name="Jeong J."/>
            <person name="Song E.-S."/>
        </authorList>
    </citation>
    <scope>NUCLEOTIDE SEQUENCE [LARGE SCALE GENOMIC DNA]</scope>
    <source>
        <strain evidence="2">51987-8</strain>
    </source>
</reference>
<gene>
    <name evidence="2" type="ORF">Hypma_013179</name>
</gene>
<feature type="transmembrane region" description="Helical" evidence="1">
    <location>
        <begin position="12"/>
        <end position="33"/>
    </location>
</feature>
<dbReference type="InParanoid" id="A0A369JJ46"/>
<name>A0A369JJ46_HYPMA</name>
<sequence length="195" mass="21793">MILRVFALFGKSLLILTILLALWAVQIIISSVGVSTGFASLWIAPLATNSVILFLTIYRTRNFLAKTGHTPTIDIFVRDGMIYFFVIFLANLLNTLIYFNLAQLAVEDLKSIGAPFSALITATMISRLMLNLRSSPTTRGLGTDTYQQKASIRFMVRTIGNLGEDIEMYDIRSFPRKGSSEDEGMADRHDEVYIP</sequence>
<dbReference type="AlphaFoldDB" id="A0A369JJ46"/>
<protein>
    <submittedName>
        <fullName evidence="2">Uncharacterized protein</fullName>
    </submittedName>
</protein>
<comment type="caution">
    <text evidence="2">The sequence shown here is derived from an EMBL/GenBank/DDBJ whole genome shotgun (WGS) entry which is preliminary data.</text>
</comment>
<proteinExistence type="predicted"/>
<keyword evidence="1" id="KW-0472">Membrane</keyword>
<keyword evidence="3" id="KW-1185">Reference proteome</keyword>
<dbReference type="EMBL" id="LUEZ02000076">
    <property type="protein sequence ID" value="RDB19733.1"/>
    <property type="molecule type" value="Genomic_DNA"/>
</dbReference>
<organism evidence="2 3">
    <name type="scientific">Hypsizygus marmoreus</name>
    <name type="common">White beech mushroom</name>
    <name type="synonym">Agaricus marmoreus</name>
    <dbReference type="NCBI Taxonomy" id="39966"/>
    <lineage>
        <taxon>Eukaryota</taxon>
        <taxon>Fungi</taxon>
        <taxon>Dikarya</taxon>
        <taxon>Basidiomycota</taxon>
        <taxon>Agaricomycotina</taxon>
        <taxon>Agaricomycetes</taxon>
        <taxon>Agaricomycetidae</taxon>
        <taxon>Agaricales</taxon>
        <taxon>Tricholomatineae</taxon>
        <taxon>Lyophyllaceae</taxon>
        <taxon>Hypsizygus</taxon>
    </lineage>
</organism>
<feature type="transmembrane region" description="Helical" evidence="1">
    <location>
        <begin position="112"/>
        <end position="130"/>
    </location>
</feature>
<evidence type="ECO:0000256" key="1">
    <source>
        <dbReference type="SAM" id="Phobius"/>
    </source>
</evidence>
<feature type="transmembrane region" description="Helical" evidence="1">
    <location>
        <begin position="39"/>
        <end position="60"/>
    </location>
</feature>
<keyword evidence="1" id="KW-1133">Transmembrane helix</keyword>
<evidence type="ECO:0000313" key="3">
    <source>
        <dbReference type="Proteomes" id="UP000076154"/>
    </source>
</evidence>
<keyword evidence="1" id="KW-0812">Transmembrane</keyword>
<dbReference type="Proteomes" id="UP000076154">
    <property type="component" value="Unassembled WGS sequence"/>
</dbReference>
<dbReference type="OrthoDB" id="3242376at2759"/>